<keyword evidence="1" id="KW-0812">Transmembrane</keyword>
<dbReference type="EMBL" id="CP142434">
    <property type="protein sequence ID" value="XBC47767.1"/>
    <property type="molecule type" value="Genomic_DNA"/>
</dbReference>
<evidence type="ECO:0000313" key="2">
    <source>
        <dbReference type="EMBL" id="XBC47767.1"/>
    </source>
</evidence>
<name>A0AB74U5L3_9LACT</name>
<gene>
    <name evidence="3" type="ORF">VUQ06_03785</name>
    <name evidence="4" type="ORF">VUQ07_04915</name>
    <name evidence="2" type="ORF">VUQ09_09585</name>
</gene>
<dbReference type="AlphaFoldDB" id="A0AB74U5L3"/>
<protein>
    <submittedName>
        <fullName evidence="3">Uncharacterized protein</fullName>
    </submittedName>
</protein>
<dbReference type="RefSeq" id="WP_004635191.1">
    <property type="nucleotide sequence ID" value="NZ_CP142434.1"/>
</dbReference>
<reference evidence="3" key="1">
    <citation type="submission" date="2023-12" db="EMBL/GenBank/DDBJ databases">
        <title>Dolosigranulum savutii sp. nov. isolated from human upper respiratory samples collected in Botswana.</title>
        <authorList>
            <person name="Kelly M.S."/>
        </authorList>
    </citation>
    <scope>NUCLEOTIDE SEQUENCE</scope>
    <source>
        <strain evidence="4">MSK211</strain>
        <strain evidence="3">MSK294</strain>
        <strain evidence="2">MSK312</strain>
    </source>
</reference>
<keyword evidence="1" id="KW-0472">Membrane</keyword>
<evidence type="ECO:0000313" key="4">
    <source>
        <dbReference type="EMBL" id="XBC50618.1"/>
    </source>
</evidence>
<dbReference type="KEGG" id="dst:VUQ06_03785"/>
<evidence type="ECO:0000256" key="1">
    <source>
        <dbReference type="SAM" id="Phobius"/>
    </source>
</evidence>
<sequence>MKDFIEHYKEPLKWLIVLFFAPGLIQGIYHVGIKVGQALTQWL</sequence>
<keyword evidence="1" id="KW-1133">Transmembrane helix</keyword>
<dbReference type="EMBL" id="CP142435">
    <property type="protein sequence ID" value="XBC50351.1"/>
    <property type="molecule type" value="Genomic_DNA"/>
</dbReference>
<feature type="transmembrane region" description="Helical" evidence="1">
    <location>
        <begin position="12"/>
        <end position="33"/>
    </location>
</feature>
<dbReference type="EMBL" id="CP142436">
    <property type="protein sequence ID" value="XBC50618.1"/>
    <property type="molecule type" value="Genomic_DNA"/>
</dbReference>
<proteinExistence type="predicted"/>
<organism evidence="3">
    <name type="scientific">Dolosigranulum savutiense</name>
    <dbReference type="NCBI Taxonomy" id="3110288"/>
    <lineage>
        <taxon>Bacteria</taxon>
        <taxon>Bacillati</taxon>
        <taxon>Bacillota</taxon>
        <taxon>Bacilli</taxon>
        <taxon>Lactobacillales</taxon>
        <taxon>Carnobacteriaceae</taxon>
        <taxon>Dolosigranulum</taxon>
    </lineage>
</organism>
<evidence type="ECO:0000313" key="3">
    <source>
        <dbReference type="EMBL" id="XBC50351.1"/>
    </source>
</evidence>
<dbReference type="GeneID" id="92895747"/>
<accession>A0AB74U5L3</accession>